<protein>
    <submittedName>
        <fullName evidence="1">Uncharacterized protein</fullName>
    </submittedName>
</protein>
<dbReference type="Proteomes" id="UP000887013">
    <property type="component" value="Unassembled WGS sequence"/>
</dbReference>
<gene>
    <name evidence="1" type="ORF">NPIL_304381</name>
</gene>
<keyword evidence="2" id="KW-1185">Reference proteome</keyword>
<dbReference type="EMBL" id="BMAW01077541">
    <property type="protein sequence ID" value="GFU06912.1"/>
    <property type="molecule type" value="Genomic_DNA"/>
</dbReference>
<accession>A0A8X6Q529</accession>
<name>A0A8X6Q529_NEPPI</name>
<proteinExistence type="predicted"/>
<sequence>MRDEIHFALLLERYLYSDIEEFKTFLNQFRDHLNSLQPPLTNGSLNSFWTIRSRRSEGPVQPDLPRWEDETIGHIFLVLLLRTRGRKRSRGGNVGRMRPLDL</sequence>
<reference evidence="1" key="1">
    <citation type="submission" date="2020-08" db="EMBL/GenBank/DDBJ databases">
        <title>Multicomponent nature underlies the extraordinary mechanical properties of spider dragline silk.</title>
        <authorList>
            <person name="Kono N."/>
            <person name="Nakamura H."/>
            <person name="Mori M."/>
            <person name="Yoshida Y."/>
            <person name="Ohtoshi R."/>
            <person name="Malay A.D."/>
            <person name="Moran D.A.P."/>
            <person name="Tomita M."/>
            <person name="Numata K."/>
            <person name="Arakawa K."/>
        </authorList>
    </citation>
    <scope>NUCLEOTIDE SEQUENCE</scope>
</reference>
<organism evidence="1 2">
    <name type="scientific">Nephila pilipes</name>
    <name type="common">Giant wood spider</name>
    <name type="synonym">Nephila maculata</name>
    <dbReference type="NCBI Taxonomy" id="299642"/>
    <lineage>
        <taxon>Eukaryota</taxon>
        <taxon>Metazoa</taxon>
        <taxon>Ecdysozoa</taxon>
        <taxon>Arthropoda</taxon>
        <taxon>Chelicerata</taxon>
        <taxon>Arachnida</taxon>
        <taxon>Araneae</taxon>
        <taxon>Araneomorphae</taxon>
        <taxon>Entelegynae</taxon>
        <taxon>Araneoidea</taxon>
        <taxon>Nephilidae</taxon>
        <taxon>Nephila</taxon>
    </lineage>
</organism>
<evidence type="ECO:0000313" key="2">
    <source>
        <dbReference type="Proteomes" id="UP000887013"/>
    </source>
</evidence>
<dbReference type="AlphaFoldDB" id="A0A8X6Q529"/>
<evidence type="ECO:0000313" key="1">
    <source>
        <dbReference type="EMBL" id="GFU06912.1"/>
    </source>
</evidence>
<comment type="caution">
    <text evidence="1">The sequence shown here is derived from an EMBL/GenBank/DDBJ whole genome shotgun (WGS) entry which is preliminary data.</text>
</comment>